<dbReference type="AlphaFoldDB" id="A0A194V7T5"/>
<proteinExistence type="predicted"/>
<dbReference type="Proteomes" id="UP000078576">
    <property type="component" value="Unassembled WGS sequence"/>
</dbReference>
<evidence type="ECO:0000313" key="1">
    <source>
        <dbReference type="EMBL" id="KUI59881.1"/>
    </source>
</evidence>
<gene>
    <name evidence="1" type="ORF">VP1G_11179</name>
</gene>
<dbReference type="EMBL" id="KN714738">
    <property type="protein sequence ID" value="KUI59881.1"/>
    <property type="molecule type" value="Genomic_DNA"/>
</dbReference>
<accession>A0A194V7T5</accession>
<sequence length="60" mass="7205">MYGNTFEFNIELNNTPYVQYTNDHWHFESPHNLSQGNGKDHQETTVSKILNPNRTWHSWQ</sequence>
<evidence type="ECO:0000313" key="2">
    <source>
        <dbReference type="Proteomes" id="UP000078576"/>
    </source>
</evidence>
<name>A0A194V7T5_CYTMA</name>
<organism evidence="1 2">
    <name type="scientific">Cytospora mali</name>
    <name type="common">Apple Valsa canker fungus</name>
    <name type="synonym">Valsa mali</name>
    <dbReference type="NCBI Taxonomy" id="578113"/>
    <lineage>
        <taxon>Eukaryota</taxon>
        <taxon>Fungi</taxon>
        <taxon>Dikarya</taxon>
        <taxon>Ascomycota</taxon>
        <taxon>Pezizomycotina</taxon>
        <taxon>Sordariomycetes</taxon>
        <taxon>Sordariomycetidae</taxon>
        <taxon>Diaporthales</taxon>
        <taxon>Cytosporaceae</taxon>
        <taxon>Cytospora</taxon>
    </lineage>
</organism>
<protein>
    <submittedName>
        <fullName evidence="1">Uncharacterized protein</fullName>
    </submittedName>
</protein>
<reference evidence="2" key="1">
    <citation type="submission" date="2014-12" db="EMBL/GenBank/DDBJ databases">
        <title>Genome Sequence of Valsa Canker Pathogens Uncovers a Specific Adaption of Colonization on Woody Bark.</title>
        <authorList>
            <person name="Yin Z."/>
            <person name="Liu H."/>
            <person name="Gao X."/>
            <person name="Li Z."/>
            <person name="Song N."/>
            <person name="Ke X."/>
            <person name="Dai Q."/>
            <person name="Wu Y."/>
            <person name="Sun Y."/>
            <person name="Xu J.-R."/>
            <person name="Kang Z.K."/>
            <person name="Wang L."/>
            <person name="Huang L."/>
        </authorList>
    </citation>
    <scope>NUCLEOTIDE SEQUENCE [LARGE SCALE GENOMIC DNA]</scope>
    <source>
        <strain evidence="2">SXYL134</strain>
    </source>
</reference>
<keyword evidence="2" id="KW-1185">Reference proteome</keyword>